<accession>A0ABR9XPJ8</accession>
<evidence type="ECO:0000256" key="5">
    <source>
        <dbReference type="ARBA" id="ARBA00023136"/>
    </source>
</evidence>
<protein>
    <submittedName>
        <fullName evidence="7">Flippase-like domain-containing protein</fullName>
    </submittedName>
</protein>
<evidence type="ECO:0000256" key="4">
    <source>
        <dbReference type="ARBA" id="ARBA00022989"/>
    </source>
</evidence>
<feature type="transmembrane region" description="Helical" evidence="6">
    <location>
        <begin position="36"/>
        <end position="61"/>
    </location>
</feature>
<keyword evidence="8" id="KW-1185">Reference proteome</keyword>
<keyword evidence="3 6" id="KW-0812">Transmembrane</keyword>
<feature type="transmembrane region" description="Helical" evidence="6">
    <location>
        <begin position="131"/>
        <end position="152"/>
    </location>
</feature>
<dbReference type="Proteomes" id="UP000619838">
    <property type="component" value="Unassembled WGS sequence"/>
</dbReference>
<evidence type="ECO:0000256" key="2">
    <source>
        <dbReference type="ARBA" id="ARBA00022475"/>
    </source>
</evidence>
<keyword evidence="4 6" id="KW-1133">Transmembrane helix</keyword>
<proteinExistence type="predicted"/>
<evidence type="ECO:0000256" key="3">
    <source>
        <dbReference type="ARBA" id="ARBA00022692"/>
    </source>
</evidence>
<feature type="transmembrane region" description="Helical" evidence="6">
    <location>
        <begin position="164"/>
        <end position="188"/>
    </location>
</feature>
<dbReference type="Pfam" id="PF03706">
    <property type="entry name" value="LPG_synthase_TM"/>
    <property type="match status" value="1"/>
</dbReference>
<reference evidence="7 8" key="1">
    <citation type="journal article" date="2020" name="Microorganisms">
        <title>Simultaneous Genome Sequencing of Prosthecochloris ethylica and Desulfuromonas acetoxidans within a Syntrophic Mixture Reveals Unique Pili and Protein Interactions.</title>
        <authorList>
            <person name="Kyndt J.A."/>
            <person name="Van Beeumen J.J."/>
            <person name="Meyer T.E."/>
        </authorList>
    </citation>
    <scope>NUCLEOTIDE SEQUENCE [LARGE SCALE GENOMIC DNA]</scope>
    <source>
        <strain evidence="7 8">N3</strain>
    </source>
</reference>
<evidence type="ECO:0000256" key="6">
    <source>
        <dbReference type="SAM" id="Phobius"/>
    </source>
</evidence>
<dbReference type="EMBL" id="JADGII010000002">
    <property type="protein sequence ID" value="MBF0635904.1"/>
    <property type="molecule type" value="Genomic_DNA"/>
</dbReference>
<feature type="transmembrane region" description="Helical" evidence="6">
    <location>
        <begin position="236"/>
        <end position="259"/>
    </location>
</feature>
<keyword evidence="5 6" id="KW-0472">Membrane</keyword>
<gene>
    <name evidence="7" type="ORF">INT08_01725</name>
</gene>
<dbReference type="RefSeq" id="WP_114607017.1">
    <property type="nucleotide sequence ID" value="NZ_JADGIH010000004.1"/>
</dbReference>
<organism evidence="7 8">
    <name type="scientific">Prosthecochloris ethylica</name>
    <dbReference type="NCBI Taxonomy" id="2743976"/>
    <lineage>
        <taxon>Bacteria</taxon>
        <taxon>Pseudomonadati</taxon>
        <taxon>Chlorobiota</taxon>
        <taxon>Chlorobiia</taxon>
        <taxon>Chlorobiales</taxon>
        <taxon>Chlorobiaceae</taxon>
        <taxon>Prosthecochloris</taxon>
    </lineage>
</organism>
<comment type="caution">
    <text evidence="7">The sequence shown here is derived from an EMBL/GenBank/DDBJ whole genome shotgun (WGS) entry which is preliminary data.</text>
</comment>
<dbReference type="InterPro" id="IPR022791">
    <property type="entry name" value="L-PG_synthase/AglD"/>
</dbReference>
<keyword evidence="2" id="KW-1003">Cell membrane</keyword>
<evidence type="ECO:0000313" key="7">
    <source>
        <dbReference type="EMBL" id="MBF0635904.1"/>
    </source>
</evidence>
<evidence type="ECO:0000313" key="8">
    <source>
        <dbReference type="Proteomes" id="UP000619838"/>
    </source>
</evidence>
<sequence>MRKPHAPSLSGIAGYVGLFSGLALLFWLFVRVDIAASYALVLDIGWLSLLVLLPYGGLHLFETLGWARLMPVLHAGRSFRKLFGVQLSTETLSMTVPAGVALGEPLRPWLCRRVLNIALPVGIAGVAVRKLVLGLSQGIYSLAAAVWGFSFLEEVSHRVIGVGGLGWMVVAAAGCITILFALLIFMLLNGSAARWLHRVLMGLAMKRVRSWLLEKERSFHETDHELSRLRAHAGSILGTSVLLYTLSWMMLPLEAWLILRLLGAEVSFPEAFALDTALTLMRSVVFFIPSGLGIQDFGYLAFFRAMDMSDYLVTGGAFVLLRRFKELLWYFVGYVQLVLQGIRPSDARSLSGNAVS</sequence>
<comment type="subcellular location">
    <subcellularLocation>
        <location evidence="1">Cell membrane</location>
        <topology evidence="1">Multi-pass membrane protein</topology>
    </subcellularLocation>
</comment>
<feature type="transmembrane region" description="Helical" evidence="6">
    <location>
        <begin position="12"/>
        <end position="30"/>
    </location>
</feature>
<evidence type="ECO:0000256" key="1">
    <source>
        <dbReference type="ARBA" id="ARBA00004651"/>
    </source>
</evidence>
<feature type="transmembrane region" description="Helical" evidence="6">
    <location>
        <begin position="279"/>
        <end position="302"/>
    </location>
</feature>
<name>A0ABR9XPJ8_9CHLB</name>